<protein>
    <recommendedName>
        <fullName evidence="3">Prolyl aminopeptidase</fullName>
    </recommendedName>
</protein>
<evidence type="ECO:0008006" key="3">
    <source>
        <dbReference type="Google" id="ProtNLM"/>
    </source>
</evidence>
<dbReference type="Proteomes" id="UP001157161">
    <property type="component" value="Unassembled WGS sequence"/>
</dbReference>
<name>A0AA38CTL4_9MICO</name>
<dbReference type="AlphaFoldDB" id="A0AA38CTL4"/>
<keyword evidence="2" id="KW-1185">Reference proteome</keyword>
<dbReference type="PANTHER" id="PTHR43722:SF1">
    <property type="entry name" value="PROLINE IMINOPEPTIDASE"/>
    <property type="match status" value="1"/>
</dbReference>
<dbReference type="SUPFAM" id="SSF53474">
    <property type="entry name" value="alpha/beta-Hydrolases"/>
    <property type="match status" value="1"/>
</dbReference>
<reference evidence="1" key="2">
    <citation type="submission" date="2023-02" db="EMBL/GenBank/DDBJ databases">
        <authorList>
            <person name="Sun Q."/>
            <person name="Mori K."/>
        </authorList>
    </citation>
    <scope>NUCLEOTIDE SEQUENCE</scope>
    <source>
        <strain evidence="1">NBRC 112290</strain>
    </source>
</reference>
<dbReference type="GO" id="GO:0004177">
    <property type="term" value="F:aminopeptidase activity"/>
    <property type="evidence" value="ECO:0007669"/>
    <property type="project" value="UniProtKB-EC"/>
</dbReference>
<sequence length="155" mass="17106">MGEFAAGVPADERVVARYARLMRDGDPAVRASAADAWDAWESTHVSLDPGWQPGQLHADARGRANFATLVTHFWAHDCFLAGDRSVLARADELAQIPGVLIHGRRDISGPVITPWRLHRAWPGSELHVVESEGHGGEREMELTCRAIDALARRER</sequence>
<organism evidence="1 2">
    <name type="scientific">Litorihabitans aurantiacus</name>
    <dbReference type="NCBI Taxonomy" id="1930061"/>
    <lineage>
        <taxon>Bacteria</taxon>
        <taxon>Bacillati</taxon>
        <taxon>Actinomycetota</taxon>
        <taxon>Actinomycetes</taxon>
        <taxon>Micrococcales</taxon>
        <taxon>Beutenbergiaceae</taxon>
        <taxon>Litorihabitans</taxon>
    </lineage>
</organism>
<reference evidence="1" key="1">
    <citation type="journal article" date="2014" name="Int. J. Syst. Evol. Microbiol.">
        <title>Complete genome sequence of Corynebacterium casei LMG S-19264T (=DSM 44701T), isolated from a smear-ripened cheese.</title>
        <authorList>
            <consortium name="US DOE Joint Genome Institute (JGI-PGF)"/>
            <person name="Walter F."/>
            <person name="Albersmeier A."/>
            <person name="Kalinowski J."/>
            <person name="Ruckert C."/>
        </authorList>
    </citation>
    <scope>NUCLEOTIDE SEQUENCE</scope>
    <source>
        <strain evidence="1">NBRC 112290</strain>
    </source>
</reference>
<evidence type="ECO:0000313" key="2">
    <source>
        <dbReference type="Proteomes" id="UP001157161"/>
    </source>
</evidence>
<dbReference type="PANTHER" id="PTHR43722">
    <property type="entry name" value="PROLINE IMINOPEPTIDASE"/>
    <property type="match status" value="1"/>
</dbReference>
<proteinExistence type="predicted"/>
<gene>
    <name evidence="1" type="ORF">GCM10025875_22210</name>
</gene>
<dbReference type="GO" id="GO:0005737">
    <property type="term" value="C:cytoplasm"/>
    <property type="evidence" value="ECO:0007669"/>
    <property type="project" value="InterPro"/>
</dbReference>
<dbReference type="EMBL" id="BSUM01000001">
    <property type="protein sequence ID" value="GMA32229.1"/>
    <property type="molecule type" value="Genomic_DNA"/>
</dbReference>
<dbReference type="GO" id="GO:0006508">
    <property type="term" value="P:proteolysis"/>
    <property type="evidence" value="ECO:0007669"/>
    <property type="project" value="InterPro"/>
</dbReference>
<comment type="caution">
    <text evidence="1">The sequence shown here is derived from an EMBL/GenBank/DDBJ whole genome shotgun (WGS) entry which is preliminary data.</text>
</comment>
<evidence type="ECO:0000313" key="1">
    <source>
        <dbReference type="EMBL" id="GMA32229.1"/>
    </source>
</evidence>
<dbReference type="InterPro" id="IPR029058">
    <property type="entry name" value="AB_hydrolase_fold"/>
</dbReference>
<accession>A0AA38CTL4</accession>
<dbReference type="Gene3D" id="3.40.50.1820">
    <property type="entry name" value="alpha/beta hydrolase"/>
    <property type="match status" value="1"/>
</dbReference>
<dbReference type="InterPro" id="IPR005944">
    <property type="entry name" value="Pro_iminopeptidase"/>
</dbReference>